<dbReference type="InterPro" id="IPR030823">
    <property type="entry name" value="IolE/MocC"/>
</dbReference>
<dbReference type="RefSeq" id="WP_069689926.1">
    <property type="nucleotide sequence ID" value="NZ_CP017147.1"/>
</dbReference>
<dbReference type="Pfam" id="PF01261">
    <property type="entry name" value="AP_endonuc_2"/>
    <property type="match status" value="1"/>
</dbReference>
<dbReference type="STRING" id="1526658.BHK69_09730"/>
<accession>A0A1D7U011</accession>
<gene>
    <name evidence="2" type="ORF">BHK69_09730</name>
</gene>
<dbReference type="PANTHER" id="PTHR12110">
    <property type="entry name" value="HYDROXYPYRUVATE ISOMERASE"/>
    <property type="match status" value="1"/>
</dbReference>
<dbReference type="SUPFAM" id="SSF51658">
    <property type="entry name" value="Xylose isomerase-like"/>
    <property type="match status" value="1"/>
</dbReference>
<evidence type="ECO:0000313" key="2">
    <source>
        <dbReference type="EMBL" id="AOO80708.1"/>
    </source>
</evidence>
<reference evidence="2 3" key="1">
    <citation type="journal article" date="2015" name="Antonie Van Leeuwenhoek">
        <title>Bosea vaviloviae sp. nov., a new species of slow-growing rhizobia isolated from nodules of the relict species Vavilovia formosa (Stev.) Fed.</title>
        <authorList>
            <person name="Safronova V.I."/>
            <person name="Kuznetsova I.G."/>
            <person name="Sazanova A.L."/>
            <person name="Kimeklis A.K."/>
            <person name="Belimov A.A."/>
            <person name="Andronov E.E."/>
            <person name="Pinaev A.G."/>
            <person name="Chizhevskaya E.P."/>
            <person name="Pukhaev A.R."/>
            <person name="Popov K.P."/>
            <person name="Willems A."/>
            <person name="Tikhonovich I.A."/>
        </authorList>
    </citation>
    <scope>NUCLEOTIDE SEQUENCE [LARGE SCALE GENOMIC DNA]</scope>
    <source>
        <strain evidence="2 3">Vaf18</strain>
    </source>
</reference>
<dbReference type="Proteomes" id="UP000094969">
    <property type="component" value="Chromosome"/>
</dbReference>
<dbReference type="InterPro" id="IPR013022">
    <property type="entry name" value="Xyl_isomerase-like_TIM-brl"/>
</dbReference>
<keyword evidence="3" id="KW-1185">Reference proteome</keyword>
<evidence type="ECO:0000313" key="3">
    <source>
        <dbReference type="Proteomes" id="UP000094969"/>
    </source>
</evidence>
<organism evidence="2 3">
    <name type="scientific">Bosea vaviloviae</name>
    <dbReference type="NCBI Taxonomy" id="1526658"/>
    <lineage>
        <taxon>Bacteria</taxon>
        <taxon>Pseudomonadati</taxon>
        <taxon>Pseudomonadota</taxon>
        <taxon>Alphaproteobacteria</taxon>
        <taxon>Hyphomicrobiales</taxon>
        <taxon>Boseaceae</taxon>
        <taxon>Bosea</taxon>
    </lineage>
</organism>
<proteinExistence type="predicted"/>
<evidence type="ECO:0000259" key="1">
    <source>
        <dbReference type="Pfam" id="PF01261"/>
    </source>
</evidence>
<dbReference type="Gene3D" id="3.20.20.150">
    <property type="entry name" value="Divalent-metal-dependent TIM barrel enzymes"/>
    <property type="match status" value="1"/>
</dbReference>
<dbReference type="NCBIfam" id="TIGR04379">
    <property type="entry name" value="myo_inos_iolE"/>
    <property type="match status" value="1"/>
</dbReference>
<dbReference type="InterPro" id="IPR050312">
    <property type="entry name" value="IolE/XylAMocC-like"/>
</dbReference>
<sequence length="299" mass="32189">MPIRIGANPIGWSNDDLQEIGGATSLETCLDEAREAGFEGMELGHKFPREPAALKAALAPFGMACISGWYSAELLLRDADEEMAQLRPHLDLLKAMGSNVLVFAETSNAIHGDRGKPLSQRPVMAAGDWAQFGRRITEVAERTLSEGVRLVYHHHMGTIVESEADIDAFMAATGPAVHLLLDTGHASWGGADPAALAARYRDRISHVHAKDVRESVMEQAKAGSWSFLDAVLGQGSDLGVYTVPGDGMVDYPAVFRALPGYSGWVVVEAEQDPEKAHPLTYAKRGVAHLRLSLKEAGLA</sequence>
<dbReference type="EMBL" id="CP017147">
    <property type="protein sequence ID" value="AOO80708.1"/>
    <property type="molecule type" value="Genomic_DNA"/>
</dbReference>
<dbReference type="InterPro" id="IPR036237">
    <property type="entry name" value="Xyl_isomerase-like_sf"/>
</dbReference>
<dbReference type="AlphaFoldDB" id="A0A1D7U011"/>
<protein>
    <submittedName>
        <fullName evidence="2">Myo-inosose-2 dehydratase</fullName>
    </submittedName>
</protein>
<dbReference type="OrthoDB" id="9804047at2"/>
<dbReference type="KEGG" id="bvv:BHK69_09730"/>
<name>A0A1D7U011_9HYPH</name>
<dbReference type="PANTHER" id="PTHR12110:SF41">
    <property type="entry name" value="INOSOSE DEHYDRATASE"/>
    <property type="match status" value="1"/>
</dbReference>
<feature type="domain" description="Xylose isomerase-like TIM barrel" evidence="1">
    <location>
        <begin position="30"/>
        <end position="290"/>
    </location>
</feature>